<dbReference type="AlphaFoldDB" id="A0A2B4SLE8"/>
<name>A0A2B4SLE8_STYPI</name>
<keyword evidence="1" id="KW-0812">Transmembrane</keyword>
<protein>
    <submittedName>
        <fullName evidence="2">Uncharacterized protein</fullName>
    </submittedName>
</protein>
<keyword evidence="1" id="KW-0472">Membrane</keyword>
<feature type="transmembrane region" description="Helical" evidence="1">
    <location>
        <begin position="6"/>
        <end position="27"/>
    </location>
</feature>
<evidence type="ECO:0000256" key="1">
    <source>
        <dbReference type="SAM" id="Phobius"/>
    </source>
</evidence>
<keyword evidence="3" id="KW-1185">Reference proteome</keyword>
<dbReference type="Proteomes" id="UP000225706">
    <property type="component" value="Unassembled WGS sequence"/>
</dbReference>
<sequence>MAVEYLAPLITSLFFLSVTLAGIYIYCCYIRAEKKEDTAQTVSTVREKKYFESLSPDFFNHMYPIPVALPSSDLSGIVNVKFSSSPLISPTIVKDRKAKGIDGEMFQGRPLFFRSMSHDPKWVNFHCQLQVIQEVNEEEISDGEFSVGYRMFVYQR</sequence>
<organism evidence="2 3">
    <name type="scientific">Stylophora pistillata</name>
    <name type="common">Smooth cauliflower coral</name>
    <dbReference type="NCBI Taxonomy" id="50429"/>
    <lineage>
        <taxon>Eukaryota</taxon>
        <taxon>Metazoa</taxon>
        <taxon>Cnidaria</taxon>
        <taxon>Anthozoa</taxon>
        <taxon>Hexacorallia</taxon>
        <taxon>Scleractinia</taxon>
        <taxon>Astrocoeniina</taxon>
        <taxon>Pocilloporidae</taxon>
        <taxon>Stylophora</taxon>
    </lineage>
</organism>
<proteinExistence type="predicted"/>
<gene>
    <name evidence="2" type="ORF">AWC38_SpisGene5364</name>
</gene>
<reference evidence="3" key="1">
    <citation type="journal article" date="2017" name="bioRxiv">
        <title>Comparative analysis of the genomes of Stylophora pistillata and Acropora digitifera provides evidence for extensive differences between species of corals.</title>
        <authorList>
            <person name="Voolstra C.R."/>
            <person name="Li Y."/>
            <person name="Liew Y.J."/>
            <person name="Baumgarten S."/>
            <person name="Zoccola D."/>
            <person name="Flot J.-F."/>
            <person name="Tambutte S."/>
            <person name="Allemand D."/>
            <person name="Aranda M."/>
        </authorList>
    </citation>
    <scope>NUCLEOTIDE SEQUENCE [LARGE SCALE GENOMIC DNA]</scope>
</reference>
<keyword evidence="1" id="KW-1133">Transmembrane helix</keyword>
<comment type="caution">
    <text evidence="2">The sequence shown here is derived from an EMBL/GenBank/DDBJ whole genome shotgun (WGS) entry which is preliminary data.</text>
</comment>
<accession>A0A2B4SLE8</accession>
<dbReference type="EMBL" id="LSMT01000059">
    <property type="protein sequence ID" value="PFX29903.1"/>
    <property type="molecule type" value="Genomic_DNA"/>
</dbReference>
<evidence type="ECO:0000313" key="3">
    <source>
        <dbReference type="Proteomes" id="UP000225706"/>
    </source>
</evidence>
<evidence type="ECO:0000313" key="2">
    <source>
        <dbReference type="EMBL" id="PFX29903.1"/>
    </source>
</evidence>